<keyword evidence="2 5" id="KW-0812">Transmembrane</keyword>
<dbReference type="PANTHER" id="PTHR43731:SF26">
    <property type="entry name" value="RHOMBOID-LIKE PROTEIN 10, CHLOROPLASTIC"/>
    <property type="match status" value="1"/>
</dbReference>
<name>A0A5A8F6C7_9BACT</name>
<dbReference type="OrthoDB" id="9778341at2"/>
<feature type="transmembrane region" description="Helical" evidence="5">
    <location>
        <begin position="157"/>
        <end position="182"/>
    </location>
</feature>
<dbReference type="Proteomes" id="UP000322876">
    <property type="component" value="Unassembled WGS sequence"/>
</dbReference>
<evidence type="ECO:0000313" key="7">
    <source>
        <dbReference type="EMBL" id="KAA0258973.1"/>
    </source>
</evidence>
<dbReference type="PANTHER" id="PTHR43731">
    <property type="entry name" value="RHOMBOID PROTEASE"/>
    <property type="match status" value="1"/>
</dbReference>
<feature type="domain" description="Peptidase S54 rhomboid" evidence="6">
    <location>
        <begin position="68"/>
        <end position="220"/>
    </location>
</feature>
<evidence type="ECO:0000259" key="6">
    <source>
        <dbReference type="Pfam" id="PF01694"/>
    </source>
</evidence>
<reference evidence="7 8" key="1">
    <citation type="submission" date="2019-06" db="EMBL/GenBank/DDBJ databases">
        <title>Genomic insights into carbon and energy metabolism of Deferribacter autotrophicus revealed new metabolic traits in the phylum Deferribacteres.</title>
        <authorList>
            <person name="Slobodkin A.I."/>
            <person name="Slobodkina G.B."/>
            <person name="Allioux M."/>
            <person name="Alain K."/>
            <person name="Jebbar M."/>
            <person name="Shadrin V."/>
            <person name="Kublanov I.V."/>
            <person name="Toshchakov S.V."/>
            <person name="Bonch-Osmolovskaya E.A."/>
        </authorList>
    </citation>
    <scope>NUCLEOTIDE SEQUENCE [LARGE SCALE GENOMIC DNA]</scope>
    <source>
        <strain evidence="7 8">SL50</strain>
    </source>
</reference>
<keyword evidence="7" id="KW-0378">Hydrolase</keyword>
<dbReference type="EMBL" id="VFJB01000003">
    <property type="protein sequence ID" value="KAA0258973.1"/>
    <property type="molecule type" value="Genomic_DNA"/>
</dbReference>
<proteinExistence type="predicted"/>
<evidence type="ECO:0000256" key="5">
    <source>
        <dbReference type="SAM" id="Phobius"/>
    </source>
</evidence>
<dbReference type="InterPro" id="IPR035952">
    <property type="entry name" value="Rhomboid-like_sf"/>
</dbReference>
<dbReference type="RefSeq" id="WP_149265733.1">
    <property type="nucleotide sequence ID" value="NZ_VFJB01000003.1"/>
</dbReference>
<gene>
    <name evidence="7" type="ORF">FHQ18_03215</name>
</gene>
<evidence type="ECO:0000256" key="1">
    <source>
        <dbReference type="ARBA" id="ARBA00004141"/>
    </source>
</evidence>
<organism evidence="7 8">
    <name type="scientific">Deferribacter autotrophicus</name>
    <dbReference type="NCBI Taxonomy" id="500465"/>
    <lineage>
        <taxon>Bacteria</taxon>
        <taxon>Pseudomonadati</taxon>
        <taxon>Deferribacterota</taxon>
        <taxon>Deferribacteres</taxon>
        <taxon>Deferribacterales</taxon>
        <taxon>Deferribacteraceae</taxon>
        <taxon>Deferribacter</taxon>
    </lineage>
</organism>
<dbReference type="InterPro" id="IPR050925">
    <property type="entry name" value="Rhomboid_protease_S54"/>
</dbReference>
<accession>A0A5A8F6C7</accession>
<evidence type="ECO:0000313" key="8">
    <source>
        <dbReference type="Proteomes" id="UP000322876"/>
    </source>
</evidence>
<dbReference type="GO" id="GO:0006508">
    <property type="term" value="P:proteolysis"/>
    <property type="evidence" value="ECO:0007669"/>
    <property type="project" value="UniProtKB-KW"/>
</dbReference>
<dbReference type="Gene3D" id="1.20.1540.10">
    <property type="entry name" value="Rhomboid-like"/>
    <property type="match status" value="1"/>
</dbReference>
<comment type="caution">
    <text evidence="7">The sequence shown here is derived from an EMBL/GenBank/DDBJ whole genome shotgun (WGS) entry which is preliminary data.</text>
</comment>
<keyword evidence="4 5" id="KW-0472">Membrane</keyword>
<protein>
    <submittedName>
        <fullName evidence="7">Rhomboid family intramembrane serine protease</fullName>
    </submittedName>
</protein>
<feature type="transmembrane region" description="Helical" evidence="5">
    <location>
        <begin position="15"/>
        <end position="33"/>
    </location>
</feature>
<dbReference type="FunFam" id="1.20.1540.10:FF:000027">
    <property type="entry name" value="Rhomboid family intramembrane serine protease"/>
    <property type="match status" value="1"/>
</dbReference>
<dbReference type="GO" id="GO:0016020">
    <property type="term" value="C:membrane"/>
    <property type="evidence" value="ECO:0007669"/>
    <property type="project" value="UniProtKB-SubCell"/>
</dbReference>
<dbReference type="GO" id="GO:0004252">
    <property type="term" value="F:serine-type endopeptidase activity"/>
    <property type="evidence" value="ECO:0007669"/>
    <property type="project" value="InterPro"/>
</dbReference>
<dbReference type="AlphaFoldDB" id="A0A5A8F6C7"/>
<feature type="transmembrane region" description="Helical" evidence="5">
    <location>
        <begin position="202"/>
        <end position="221"/>
    </location>
</feature>
<keyword evidence="8" id="KW-1185">Reference proteome</keyword>
<evidence type="ECO:0000256" key="2">
    <source>
        <dbReference type="ARBA" id="ARBA00022692"/>
    </source>
</evidence>
<evidence type="ECO:0000256" key="4">
    <source>
        <dbReference type="ARBA" id="ARBA00023136"/>
    </source>
</evidence>
<dbReference type="Pfam" id="PF01694">
    <property type="entry name" value="Rhomboid"/>
    <property type="match status" value="1"/>
</dbReference>
<feature type="transmembrane region" description="Helical" evidence="5">
    <location>
        <begin position="132"/>
        <end position="150"/>
    </location>
</feature>
<dbReference type="SUPFAM" id="SSF144091">
    <property type="entry name" value="Rhomboid-like"/>
    <property type="match status" value="1"/>
</dbReference>
<evidence type="ECO:0000256" key="3">
    <source>
        <dbReference type="ARBA" id="ARBA00022989"/>
    </source>
</evidence>
<feature type="transmembrane region" description="Helical" evidence="5">
    <location>
        <begin position="108"/>
        <end position="126"/>
    </location>
</feature>
<keyword evidence="7" id="KW-0645">Protease</keyword>
<comment type="subcellular location">
    <subcellularLocation>
        <location evidence="1">Membrane</location>
        <topology evidence="1">Multi-pass membrane protein</topology>
    </subcellularLocation>
</comment>
<feature type="transmembrane region" description="Helical" evidence="5">
    <location>
        <begin position="76"/>
        <end position="96"/>
    </location>
</feature>
<sequence>MIPIKDIIPRRETPFVNYILILINTLVFLYEVSLPPDFLNRFFYIFGLVPARYTHPEWAYFAGLHMDNYWPFFTNMFLHGSWFHLISNMWTLFIFGDNVEDRLGHFKYLIFYILSGLAASFTHFIFNADSVVPAVGASGAIAGVMGAYFIMFPHSRIVTLIPIFFFPFFFEIPAVVFLGFWFFSQIISGTFTVIVNQNASGIAWWAHIGGFVFGMLFHKLFKKNNDYYRDYFPDELLYRYFR</sequence>
<keyword evidence="3 5" id="KW-1133">Transmembrane helix</keyword>
<dbReference type="InterPro" id="IPR022764">
    <property type="entry name" value="Peptidase_S54_rhomboid_dom"/>
</dbReference>